<feature type="transmembrane region" description="Helical" evidence="6">
    <location>
        <begin position="412"/>
        <end position="429"/>
    </location>
</feature>
<feature type="transmembrane region" description="Helical" evidence="6">
    <location>
        <begin position="210"/>
        <end position="229"/>
    </location>
</feature>
<evidence type="ECO:0000256" key="4">
    <source>
        <dbReference type="ARBA" id="ARBA00022989"/>
    </source>
</evidence>
<protein>
    <submittedName>
        <fullName evidence="7">Putrescine transporter PotE</fullName>
    </submittedName>
</protein>
<organism evidence="7">
    <name type="scientific">Candidatus Methanogaster sp. ANME-2c ERB4</name>
    <dbReference type="NCBI Taxonomy" id="2759911"/>
    <lineage>
        <taxon>Archaea</taxon>
        <taxon>Methanobacteriati</taxon>
        <taxon>Methanobacteriota</taxon>
        <taxon>Stenosarchaea group</taxon>
        <taxon>Methanomicrobia</taxon>
        <taxon>Methanosarcinales</taxon>
        <taxon>ANME-2 cluster</taxon>
        <taxon>Candidatus Methanogasteraceae</taxon>
        <taxon>Candidatus Methanogaster</taxon>
    </lineage>
</organism>
<feature type="transmembrane region" description="Helical" evidence="6">
    <location>
        <begin position="138"/>
        <end position="160"/>
    </location>
</feature>
<dbReference type="Pfam" id="PF13520">
    <property type="entry name" value="AA_permease_2"/>
    <property type="match status" value="1"/>
</dbReference>
<dbReference type="PANTHER" id="PTHR42770:SF7">
    <property type="entry name" value="MEMBRANE PROTEIN"/>
    <property type="match status" value="1"/>
</dbReference>
<feature type="transmembrane region" description="Helical" evidence="6">
    <location>
        <begin position="180"/>
        <end position="198"/>
    </location>
</feature>
<dbReference type="PIRSF" id="PIRSF006060">
    <property type="entry name" value="AA_transporter"/>
    <property type="match status" value="1"/>
</dbReference>
<feature type="transmembrane region" description="Helical" evidence="6">
    <location>
        <begin position="313"/>
        <end position="335"/>
    </location>
</feature>
<dbReference type="Gene3D" id="1.20.1740.10">
    <property type="entry name" value="Amino acid/polyamine transporter I"/>
    <property type="match status" value="1"/>
</dbReference>
<accession>A0A7G9Y6K0</accession>
<reference evidence="7" key="1">
    <citation type="submission" date="2020-06" db="EMBL/GenBank/DDBJ databases">
        <title>Unique genomic features of the anaerobic methanotrophic archaea.</title>
        <authorList>
            <person name="Chadwick G.L."/>
            <person name="Skennerton C.T."/>
            <person name="Laso-Perez R."/>
            <person name="Leu A.O."/>
            <person name="Speth D.R."/>
            <person name="Yu H."/>
            <person name="Morgan-Lang C."/>
            <person name="Hatzenpichler R."/>
            <person name="Goudeau D."/>
            <person name="Malmstrom R."/>
            <person name="Brazelton W.J."/>
            <person name="Woyke T."/>
            <person name="Hallam S.J."/>
            <person name="Tyson G.W."/>
            <person name="Wegener G."/>
            <person name="Boetius A."/>
            <person name="Orphan V."/>
        </authorList>
    </citation>
    <scope>NUCLEOTIDE SEQUENCE</scope>
</reference>
<keyword evidence="3 6" id="KW-0812">Transmembrane</keyword>
<feature type="transmembrane region" description="Helical" evidence="6">
    <location>
        <begin position="52"/>
        <end position="73"/>
    </location>
</feature>
<evidence type="ECO:0000313" key="8">
    <source>
        <dbReference type="EMBL" id="QNO45120.1"/>
    </source>
</evidence>
<dbReference type="GO" id="GO:0005886">
    <property type="term" value="C:plasma membrane"/>
    <property type="evidence" value="ECO:0007669"/>
    <property type="project" value="UniProtKB-SubCell"/>
</dbReference>
<comment type="subcellular location">
    <subcellularLocation>
        <location evidence="1">Cell membrane</location>
        <topology evidence="1">Multi-pass membrane protein</topology>
    </subcellularLocation>
</comment>
<dbReference type="EMBL" id="MT630848">
    <property type="protein sequence ID" value="QNO43634.1"/>
    <property type="molecule type" value="Genomic_DNA"/>
</dbReference>
<evidence type="ECO:0000313" key="7">
    <source>
        <dbReference type="EMBL" id="QNO43634.1"/>
    </source>
</evidence>
<evidence type="ECO:0000256" key="1">
    <source>
        <dbReference type="ARBA" id="ARBA00004651"/>
    </source>
</evidence>
<feature type="transmembrane region" description="Helical" evidence="6">
    <location>
        <begin position="365"/>
        <end position="392"/>
    </location>
</feature>
<dbReference type="EMBL" id="MT631432">
    <property type="protein sequence ID" value="QNO50366.1"/>
    <property type="molecule type" value="Genomic_DNA"/>
</dbReference>
<feature type="transmembrane region" description="Helical" evidence="6">
    <location>
        <begin position="482"/>
        <end position="500"/>
    </location>
</feature>
<gene>
    <name evidence="7" type="primary">potE</name>
    <name evidence="8" type="ORF">AGMAKMMB_00007</name>
    <name evidence="9" type="ORF">BOLHPIDD_00007</name>
    <name evidence="7" type="ORF">MOOKMAHM_00003</name>
</gene>
<name>A0A7G9Y6K0_9EURY</name>
<dbReference type="AlphaFoldDB" id="A0A7G9Y6K0"/>
<dbReference type="GO" id="GO:0022857">
    <property type="term" value="F:transmembrane transporter activity"/>
    <property type="evidence" value="ECO:0007669"/>
    <property type="project" value="InterPro"/>
</dbReference>
<keyword evidence="5 6" id="KW-0472">Membrane</keyword>
<feature type="transmembrane region" description="Helical" evidence="6">
    <location>
        <begin position="506"/>
        <end position="524"/>
    </location>
</feature>
<evidence type="ECO:0000256" key="5">
    <source>
        <dbReference type="ARBA" id="ARBA00023136"/>
    </source>
</evidence>
<feature type="transmembrane region" description="Helical" evidence="6">
    <location>
        <begin position="270"/>
        <end position="292"/>
    </location>
</feature>
<evidence type="ECO:0000256" key="6">
    <source>
        <dbReference type="SAM" id="Phobius"/>
    </source>
</evidence>
<dbReference type="PANTHER" id="PTHR42770">
    <property type="entry name" value="AMINO ACID TRANSPORTER-RELATED"/>
    <property type="match status" value="1"/>
</dbReference>
<evidence type="ECO:0000313" key="9">
    <source>
        <dbReference type="EMBL" id="QNO50366.1"/>
    </source>
</evidence>
<feature type="transmembrane region" description="Helical" evidence="6">
    <location>
        <begin position="435"/>
        <end position="461"/>
    </location>
</feature>
<evidence type="ECO:0000256" key="3">
    <source>
        <dbReference type="ARBA" id="ARBA00022692"/>
    </source>
</evidence>
<dbReference type="InterPro" id="IPR002293">
    <property type="entry name" value="AA/rel_permease1"/>
</dbReference>
<feature type="transmembrane region" description="Helical" evidence="6">
    <location>
        <begin position="93"/>
        <end position="117"/>
    </location>
</feature>
<evidence type="ECO:0000256" key="2">
    <source>
        <dbReference type="ARBA" id="ARBA00022475"/>
    </source>
</evidence>
<keyword evidence="4 6" id="KW-1133">Transmembrane helix</keyword>
<dbReference type="InterPro" id="IPR050367">
    <property type="entry name" value="APC_superfamily"/>
</dbReference>
<proteinExistence type="predicted"/>
<sequence>MKFEVSIEKEKVDKTLKDLEDDVVFQNIKRQAAKIKGEKLGFARGETGLKRYLGWFDIMAITVCAVVGMGIFIKTFSVQTAVPGIGDAVPLAFLVGAVPAICTALCYASLASALPRAGGEYIFISRGLNSFFGFWTTWMKWLTCTIAMGVIAYVSTGLMINMFYVVGISQSIINSMRSPVGYVTITLVVLSICYWINIKSYKYYQWVIRIFFFIILFGSLSMILVHLTYSPDMFIQGATQKYGAETVSSVLDTGDKIADEHPFDLFNLNIFLDSLKILLSAASVLFFAYLGFGHAVTASGETKEPRKNIPKGIISAIVFITILYFLVSVTFYGFIPWKYIAGYNTLYPDAQPSDFINVSPYTIEIILTSFIIMIALVSVILPVMMSISRIFFAWSFDGLMPKKFSKVNKNGMPVSALTVTYLIAVLAVIESQVTGIFKVLEFSTIAMLFTYMFVNITMFLLPMHKPLYYNMAKFKLGKFNSLVSGIGVMTAFLLVGMLIGTSFDSFIVFCVFMLIGGIIYHYNYKKRVESGIDMETTFKILPPE</sequence>
<keyword evidence="2" id="KW-1003">Cell membrane</keyword>
<dbReference type="EMBL" id="MT631075">
    <property type="protein sequence ID" value="QNO45120.1"/>
    <property type="molecule type" value="Genomic_DNA"/>
</dbReference>